<dbReference type="RefSeq" id="WP_305731814.1">
    <property type="nucleotide sequence ID" value="NZ_OW150024.1"/>
</dbReference>
<evidence type="ECO:0000313" key="2">
    <source>
        <dbReference type="EMBL" id="CAH2030947.1"/>
    </source>
</evidence>
<dbReference type="PROSITE" id="PS51186">
    <property type="entry name" value="GNAT"/>
    <property type="match status" value="1"/>
</dbReference>
<dbReference type="CDD" id="cd16936">
    <property type="entry name" value="HATPase_RsbW-like"/>
    <property type="match status" value="1"/>
</dbReference>
<proteinExistence type="predicted"/>
<organism evidence="2 3">
    <name type="scientific">Trichlorobacter ammonificans</name>
    <dbReference type="NCBI Taxonomy" id="2916410"/>
    <lineage>
        <taxon>Bacteria</taxon>
        <taxon>Pseudomonadati</taxon>
        <taxon>Thermodesulfobacteriota</taxon>
        <taxon>Desulfuromonadia</taxon>
        <taxon>Geobacterales</taxon>
        <taxon>Geobacteraceae</taxon>
        <taxon>Trichlorobacter</taxon>
    </lineage>
</organism>
<dbReference type="InterPro" id="IPR000182">
    <property type="entry name" value="GNAT_dom"/>
</dbReference>
<dbReference type="Pfam" id="PF13581">
    <property type="entry name" value="HATPase_c_2"/>
    <property type="match status" value="1"/>
</dbReference>
<dbReference type="SUPFAM" id="SSF55729">
    <property type="entry name" value="Acyl-CoA N-acyltransferases (Nat)"/>
    <property type="match status" value="1"/>
</dbReference>
<dbReference type="Gene3D" id="3.40.630.30">
    <property type="match status" value="1"/>
</dbReference>
<feature type="domain" description="N-acetyltransferase" evidence="1">
    <location>
        <begin position="164"/>
        <end position="312"/>
    </location>
</feature>
<dbReference type="EMBL" id="OW150024">
    <property type="protein sequence ID" value="CAH2030947.1"/>
    <property type="molecule type" value="Genomic_DNA"/>
</dbReference>
<evidence type="ECO:0000259" key="1">
    <source>
        <dbReference type="PROSITE" id="PS51186"/>
    </source>
</evidence>
<keyword evidence="3" id="KW-1185">Reference proteome</keyword>
<reference evidence="2 3" key="1">
    <citation type="submission" date="2022-03" db="EMBL/GenBank/DDBJ databases">
        <authorList>
            <person name="Koch H."/>
        </authorList>
    </citation>
    <scope>NUCLEOTIDE SEQUENCE [LARGE SCALE GENOMIC DNA]</scope>
    <source>
        <strain evidence="2 3">G1</strain>
    </source>
</reference>
<protein>
    <submittedName>
        <fullName evidence="2">N-acetyltransferase domain-containing protein</fullName>
    </submittedName>
</protein>
<evidence type="ECO:0000313" key="3">
    <source>
        <dbReference type="Proteomes" id="UP001295463"/>
    </source>
</evidence>
<dbReference type="Proteomes" id="UP001295463">
    <property type="component" value="Chromosome"/>
</dbReference>
<sequence>MAASVAFPYGPVARTTVGSQPQSLRPVQLWAAEFARCFGISGDELTRIELAVEEAFMSVAQSAFEPGESGEITLVLEHRPGSFVIAVEDHGLPLDLKQLEENEGLALNLLLLRHLLDGFSFINRGKEGKRLELIKQLPAESVATGMEQQDTPEQQAAVCPAEQPLLRLLRPDESLALAQLAYRSYGYTYVSDFYYPERIRERMAGGLMETCAAVLPDGRIIAALSLFYDRADACVAECGAAMVDPRYRGLSLFKEMKLFLFDHARCKGLYGIYSEAVTIHPYTQQGNLSLGARETGILLSYVSENVAFKKIGNELMGQRQALVYFYYRLNREPLRTVWLPALYAGLIRRVYAENGLNRQVEEVAATDRIAGGETRLAIRIRRDAFNDATIEPQRIGSDACVMILHHTRELCEKKVEAVYLDLSLGSPEAAALAGQLAEKGYLFAGIIPELENGDLLRLQYLNNVQFDPARVTVVSDTAKELLAFITRQYEQRP</sequence>
<gene>
    <name evidence="2" type="ORF">GEAMG1_1133</name>
</gene>
<dbReference type="InterPro" id="IPR016181">
    <property type="entry name" value="Acyl_CoA_acyltransferase"/>
</dbReference>
<dbReference type="InterPro" id="IPR003594">
    <property type="entry name" value="HATPase_dom"/>
</dbReference>
<accession>A0ABM9D6Z4</accession>
<dbReference type="Gene3D" id="3.30.565.10">
    <property type="entry name" value="Histidine kinase-like ATPase, C-terminal domain"/>
    <property type="match status" value="1"/>
</dbReference>
<dbReference type="InterPro" id="IPR036890">
    <property type="entry name" value="HATPase_C_sf"/>
</dbReference>
<name>A0ABM9D6Z4_9BACT</name>